<accession>A0A382IMZ5</accession>
<proteinExistence type="predicted"/>
<dbReference type="AlphaFoldDB" id="A0A382IMZ5"/>
<dbReference type="EMBL" id="UINC01068475">
    <property type="protein sequence ID" value="SVC01134.1"/>
    <property type="molecule type" value="Genomic_DNA"/>
</dbReference>
<name>A0A382IMZ5_9ZZZZ</name>
<reference evidence="1" key="1">
    <citation type="submission" date="2018-05" db="EMBL/GenBank/DDBJ databases">
        <authorList>
            <person name="Lanie J.A."/>
            <person name="Ng W.-L."/>
            <person name="Kazmierczak K.M."/>
            <person name="Andrzejewski T.M."/>
            <person name="Davidsen T.M."/>
            <person name="Wayne K.J."/>
            <person name="Tettelin H."/>
            <person name="Glass J.I."/>
            <person name="Rusch D."/>
            <person name="Podicherti R."/>
            <person name="Tsui H.-C.T."/>
            <person name="Winkler M.E."/>
        </authorList>
    </citation>
    <scope>NUCLEOTIDE SEQUENCE</scope>
</reference>
<protein>
    <submittedName>
        <fullName evidence="1">Uncharacterized protein</fullName>
    </submittedName>
</protein>
<gene>
    <name evidence="1" type="ORF">METZ01_LOCUS253988</name>
</gene>
<organism evidence="1">
    <name type="scientific">marine metagenome</name>
    <dbReference type="NCBI Taxonomy" id="408172"/>
    <lineage>
        <taxon>unclassified sequences</taxon>
        <taxon>metagenomes</taxon>
        <taxon>ecological metagenomes</taxon>
    </lineage>
</organism>
<feature type="non-terminal residue" evidence="1">
    <location>
        <position position="1"/>
    </location>
</feature>
<evidence type="ECO:0000313" key="1">
    <source>
        <dbReference type="EMBL" id="SVC01134.1"/>
    </source>
</evidence>
<sequence length="74" mass="8546">PFNIDKSSLHLLGREKILPKFFEVEIVSLDENPYNFLNEEIDSGTKFGLMPLVDSELLINMHHQNNSGLHRPKK</sequence>